<keyword evidence="3" id="KW-1185">Reference proteome</keyword>
<feature type="compositionally biased region" description="Low complexity" evidence="1">
    <location>
        <begin position="97"/>
        <end position="108"/>
    </location>
</feature>
<dbReference type="Proteomes" id="UP000299102">
    <property type="component" value="Unassembled WGS sequence"/>
</dbReference>
<evidence type="ECO:0000256" key="1">
    <source>
        <dbReference type="SAM" id="MobiDB-lite"/>
    </source>
</evidence>
<protein>
    <submittedName>
        <fullName evidence="2">Uncharacterized protein</fullName>
    </submittedName>
</protein>
<feature type="region of interest" description="Disordered" evidence="1">
    <location>
        <begin position="87"/>
        <end position="137"/>
    </location>
</feature>
<reference evidence="2 3" key="1">
    <citation type="journal article" date="2019" name="Commun. Biol.">
        <title>The bagworm genome reveals a unique fibroin gene that provides high tensile strength.</title>
        <authorList>
            <person name="Kono N."/>
            <person name="Nakamura H."/>
            <person name="Ohtoshi R."/>
            <person name="Tomita M."/>
            <person name="Numata K."/>
            <person name="Arakawa K."/>
        </authorList>
    </citation>
    <scope>NUCLEOTIDE SEQUENCE [LARGE SCALE GENOMIC DNA]</scope>
</reference>
<feature type="region of interest" description="Disordered" evidence="1">
    <location>
        <begin position="39"/>
        <end position="71"/>
    </location>
</feature>
<feature type="compositionally biased region" description="Basic residues" evidence="1">
    <location>
        <begin position="122"/>
        <end position="137"/>
    </location>
</feature>
<dbReference type="EMBL" id="BGZK01000112">
    <property type="protein sequence ID" value="GBP19831.1"/>
    <property type="molecule type" value="Genomic_DNA"/>
</dbReference>
<name>A0A4C1U0F1_EUMVA</name>
<accession>A0A4C1U0F1</accession>
<sequence>MYNEFTRRIYLLSVWATYSGVGLEFRIYLRTKIKCAGAQRTGVRRGRGSRRPAGRGAVCAPRRAPPRPSRRVRVRGRGAYVNTRLALSISKRPAHRTPSSAPPCTAAATPPPEPMQSAARGPPRRRRTRTHTHTPLL</sequence>
<proteinExistence type="predicted"/>
<evidence type="ECO:0000313" key="3">
    <source>
        <dbReference type="Proteomes" id="UP000299102"/>
    </source>
</evidence>
<comment type="caution">
    <text evidence="2">The sequence shown here is derived from an EMBL/GenBank/DDBJ whole genome shotgun (WGS) entry which is preliminary data.</text>
</comment>
<dbReference type="AlphaFoldDB" id="A0A4C1U0F1"/>
<feature type="compositionally biased region" description="Basic residues" evidence="1">
    <location>
        <begin position="42"/>
        <end position="53"/>
    </location>
</feature>
<gene>
    <name evidence="2" type="ORF">EVAR_75124_1</name>
</gene>
<organism evidence="2 3">
    <name type="scientific">Eumeta variegata</name>
    <name type="common">Bagworm moth</name>
    <name type="synonym">Eumeta japonica</name>
    <dbReference type="NCBI Taxonomy" id="151549"/>
    <lineage>
        <taxon>Eukaryota</taxon>
        <taxon>Metazoa</taxon>
        <taxon>Ecdysozoa</taxon>
        <taxon>Arthropoda</taxon>
        <taxon>Hexapoda</taxon>
        <taxon>Insecta</taxon>
        <taxon>Pterygota</taxon>
        <taxon>Neoptera</taxon>
        <taxon>Endopterygota</taxon>
        <taxon>Lepidoptera</taxon>
        <taxon>Glossata</taxon>
        <taxon>Ditrysia</taxon>
        <taxon>Tineoidea</taxon>
        <taxon>Psychidae</taxon>
        <taxon>Oiketicinae</taxon>
        <taxon>Eumeta</taxon>
    </lineage>
</organism>
<evidence type="ECO:0000313" key="2">
    <source>
        <dbReference type="EMBL" id="GBP19831.1"/>
    </source>
</evidence>